<accession>A0A2R6RCH6</accession>
<name>A0A2R6RCH6_ACTCC</name>
<comment type="caution">
    <text evidence="11">The sequence shown here is derived from an EMBL/GenBank/DDBJ whole genome shotgun (WGS) entry which is preliminary data.</text>
</comment>
<dbReference type="OrthoDB" id="68611at2759"/>
<feature type="transmembrane region" description="Helical" evidence="10">
    <location>
        <begin position="68"/>
        <end position="87"/>
    </location>
</feature>
<feature type="transmembrane region" description="Helical" evidence="10">
    <location>
        <begin position="179"/>
        <end position="199"/>
    </location>
</feature>
<reference evidence="11 12" key="1">
    <citation type="submission" date="2017-07" db="EMBL/GenBank/DDBJ databases">
        <title>An improved, manually edited Actinidia chinensis var. chinensis (kiwifruit) genome highlights the challenges associated with draft genomes and gene prediction in plants.</title>
        <authorList>
            <person name="Pilkington S."/>
            <person name="Crowhurst R."/>
            <person name="Hilario E."/>
            <person name="Nardozza S."/>
            <person name="Fraser L."/>
            <person name="Peng Y."/>
            <person name="Gunaseelan K."/>
            <person name="Simpson R."/>
            <person name="Tahir J."/>
            <person name="Deroles S."/>
            <person name="Templeton K."/>
            <person name="Luo Z."/>
            <person name="Davy M."/>
            <person name="Cheng C."/>
            <person name="Mcneilage M."/>
            <person name="Scaglione D."/>
            <person name="Liu Y."/>
            <person name="Zhang Q."/>
            <person name="Datson P."/>
            <person name="De Silva N."/>
            <person name="Gardiner S."/>
            <person name="Bassett H."/>
            <person name="Chagne D."/>
            <person name="Mccallum J."/>
            <person name="Dzierzon H."/>
            <person name="Deng C."/>
            <person name="Wang Y.-Y."/>
            <person name="Barron N."/>
            <person name="Manako K."/>
            <person name="Bowen J."/>
            <person name="Foster T."/>
            <person name="Erridge Z."/>
            <person name="Tiffin H."/>
            <person name="Waite C."/>
            <person name="Davies K."/>
            <person name="Grierson E."/>
            <person name="Laing W."/>
            <person name="Kirk R."/>
            <person name="Chen X."/>
            <person name="Wood M."/>
            <person name="Montefiori M."/>
            <person name="Brummell D."/>
            <person name="Schwinn K."/>
            <person name="Catanach A."/>
            <person name="Fullerton C."/>
            <person name="Li D."/>
            <person name="Meiyalaghan S."/>
            <person name="Nieuwenhuizen N."/>
            <person name="Read N."/>
            <person name="Prakash R."/>
            <person name="Hunter D."/>
            <person name="Zhang H."/>
            <person name="Mckenzie M."/>
            <person name="Knabel M."/>
            <person name="Harris A."/>
            <person name="Allan A."/>
            <person name="Chen A."/>
            <person name="Janssen B."/>
            <person name="Plunkett B."/>
            <person name="Dwamena C."/>
            <person name="Voogd C."/>
            <person name="Leif D."/>
            <person name="Lafferty D."/>
            <person name="Souleyre E."/>
            <person name="Varkonyi-Gasic E."/>
            <person name="Gambi F."/>
            <person name="Hanley J."/>
            <person name="Yao J.-L."/>
            <person name="Cheung J."/>
            <person name="David K."/>
            <person name="Warren B."/>
            <person name="Marsh K."/>
            <person name="Snowden K."/>
            <person name="Lin-Wang K."/>
            <person name="Brian L."/>
            <person name="Martinez-Sanchez M."/>
            <person name="Wang M."/>
            <person name="Ileperuma N."/>
            <person name="Macnee N."/>
            <person name="Campin R."/>
            <person name="Mcatee P."/>
            <person name="Drummond R."/>
            <person name="Espley R."/>
            <person name="Ireland H."/>
            <person name="Wu R."/>
            <person name="Atkinson R."/>
            <person name="Karunairetnam S."/>
            <person name="Bulley S."/>
            <person name="Chunkath S."/>
            <person name="Hanley Z."/>
            <person name="Storey R."/>
            <person name="Thrimawithana A."/>
            <person name="Thomson S."/>
            <person name="David C."/>
            <person name="Testolin R."/>
        </authorList>
    </citation>
    <scope>NUCLEOTIDE SEQUENCE [LARGE SCALE GENOMIC DNA]</scope>
    <source>
        <strain evidence="12">cv. Red5</strain>
        <tissue evidence="11">Young leaf</tissue>
    </source>
</reference>
<feature type="transmembrane region" description="Helical" evidence="10">
    <location>
        <begin position="93"/>
        <end position="112"/>
    </location>
</feature>
<dbReference type="GO" id="GO:0034220">
    <property type="term" value="P:monoatomic ion transmembrane transport"/>
    <property type="evidence" value="ECO:0007669"/>
    <property type="project" value="UniProtKB-KW"/>
</dbReference>
<dbReference type="STRING" id="1590841.A0A2R6RCH6"/>
<keyword evidence="7 10" id="KW-0472">Membrane</keyword>
<evidence type="ECO:0000256" key="3">
    <source>
        <dbReference type="ARBA" id="ARBA00022448"/>
    </source>
</evidence>
<dbReference type="PANTHER" id="PTHR31086">
    <property type="entry name" value="ALUMINUM-ACTIVATED MALATE TRANSPORTER 10"/>
    <property type="match status" value="1"/>
</dbReference>
<feature type="transmembrane region" description="Helical" evidence="10">
    <location>
        <begin position="124"/>
        <end position="142"/>
    </location>
</feature>
<keyword evidence="8" id="KW-0407">Ion channel</keyword>
<evidence type="ECO:0000256" key="10">
    <source>
        <dbReference type="SAM" id="Phobius"/>
    </source>
</evidence>
<evidence type="ECO:0000256" key="5">
    <source>
        <dbReference type="ARBA" id="ARBA00022989"/>
    </source>
</evidence>
<evidence type="ECO:0000313" key="11">
    <source>
        <dbReference type="EMBL" id="PSS26267.1"/>
    </source>
</evidence>
<keyword evidence="6" id="KW-0406">Ion transport</keyword>
<proteinExistence type="inferred from homology"/>
<keyword evidence="5 10" id="KW-1133">Transmembrane helix</keyword>
<comment type="subcellular location">
    <subcellularLocation>
        <location evidence="1">Membrane</location>
        <topology evidence="1">Multi-pass membrane protein</topology>
    </subcellularLocation>
</comment>
<keyword evidence="4 10" id="KW-0812">Transmembrane</keyword>
<dbReference type="InParanoid" id="A0A2R6RCH6"/>
<dbReference type="InterPro" id="IPR020966">
    <property type="entry name" value="ALMT"/>
</dbReference>
<keyword evidence="12" id="KW-1185">Reference proteome</keyword>
<evidence type="ECO:0000256" key="8">
    <source>
        <dbReference type="ARBA" id="ARBA00023303"/>
    </source>
</evidence>
<evidence type="ECO:0000256" key="2">
    <source>
        <dbReference type="ARBA" id="ARBA00007079"/>
    </source>
</evidence>
<evidence type="ECO:0000256" key="9">
    <source>
        <dbReference type="SAM" id="MobiDB-lite"/>
    </source>
</evidence>
<dbReference type="OMA" id="WARMVSC"/>
<feature type="region of interest" description="Disordered" evidence="9">
    <location>
        <begin position="461"/>
        <end position="488"/>
    </location>
</feature>
<protein>
    <submittedName>
        <fullName evidence="11">Aluminum-activated malate transporter like</fullName>
    </submittedName>
</protein>
<dbReference type="EMBL" id="NKQK01000007">
    <property type="protein sequence ID" value="PSS26267.1"/>
    <property type="molecule type" value="Genomic_DNA"/>
</dbReference>
<dbReference type="GO" id="GO:0015743">
    <property type="term" value="P:malate transport"/>
    <property type="evidence" value="ECO:0007669"/>
    <property type="project" value="InterPro"/>
</dbReference>
<evidence type="ECO:0000256" key="6">
    <source>
        <dbReference type="ARBA" id="ARBA00023065"/>
    </source>
</evidence>
<reference evidence="12" key="2">
    <citation type="journal article" date="2018" name="BMC Genomics">
        <title>A manually annotated Actinidia chinensis var. chinensis (kiwifruit) genome highlights the challenges associated with draft genomes and gene prediction in plants.</title>
        <authorList>
            <person name="Pilkington S.M."/>
            <person name="Crowhurst R."/>
            <person name="Hilario E."/>
            <person name="Nardozza S."/>
            <person name="Fraser L."/>
            <person name="Peng Y."/>
            <person name="Gunaseelan K."/>
            <person name="Simpson R."/>
            <person name="Tahir J."/>
            <person name="Deroles S.C."/>
            <person name="Templeton K."/>
            <person name="Luo Z."/>
            <person name="Davy M."/>
            <person name="Cheng C."/>
            <person name="McNeilage M."/>
            <person name="Scaglione D."/>
            <person name="Liu Y."/>
            <person name="Zhang Q."/>
            <person name="Datson P."/>
            <person name="De Silva N."/>
            <person name="Gardiner S.E."/>
            <person name="Bassett H."/>
            <person name="Chagne D."/>
            <person name="McCallum J."/>
            <person name="Dzierzon H."/>
            <person name="Deng C."/>
            <person name="Wang Y.Y."/>
            <person name="Barron L."/>
            <person name="Manako K."/>
            <person name="Bowen J."/>
            <person name="Foster T.M."/>
            <person name="Erridge Z.A."/>
            <person name="Tiffin H."/>
            <person name="Waite C.N."/>
            <person name="Davies K.M."/>
            <person name="Grierson E.P."/>
            <person name="Laing W.A."/>
            <person name="Kirk R."/>
            <person name="Chen X."/>
            <person name="Wood M."/>
            <person name="Montefiori M."/>
            <person name="Brummell D.A."/>
            <person name="Schwinn K.E."/>
            <person name="Catanach A."/>
            <person name="Fullerton C."/>
            <person name="Li D."/>
            <person name="Meiyalaghan S."/>
            <person name="Nieuwenhuizen N."/>
            <person name="Read N."/>
            <person name="Prakash R."/>
            <person name="Hunter D."/>
            <person name="Zhang H."/>
            <person name="McKenzie M."/>
            <person name="Knabel M."/>
            <person name="Harris A."/>
            <person name="Allan A.C."/>
            <person name="Gleave A."/>
            <person name="Chen A."/>
            <person name="Janssen B.J."/>
            <person name="Plunkett B."/>
            <person name="Ampomah-Dwamena C."/>
            <person name="Voogd C."/>
            <person name="Leif D."/>
            <person name="Lafferty D."/>
            <person name="Souleyre E.J.F."/>
            <person name="Varkonyi-Gasic E."/>
            <person name="Gambi F."/>
            <person name="Hanley J."/>
            <person name="Yao J.L."/>
            <person name="Cheung J."/>
            <person name="David K.M."/>
            <person name="Warren B."/>
            <person name="Marsh K."/>
            <person name="Snowden K.C."/>
            <person name="Lin-Wang K."/>
            <person name="Brian L."/>
            <person name="Martinez-Sanchez M."/>
            <person name="Wang M."/>
            <person name="Ileperuma N."/>
            <person name="Macnee N."/>
            <person name="Campin R."/>
            <person name="McAtee P."/>
            <person name="Drummond R.S.M."/>
            <person name="Espley R.V."/>
            <person name="Ireland H.S."/>
            <person name="Wu R."/>
            <person name="Atkinson R.G."/>
            <person name="Karunairetnam S."/>
            <person name="Bulley S."/>
            <person name="Chunkath S."/>
            <person name="Hanley Z."/>
            <person name="Storey R."/>
            <person name="Thrimawithana A.H."/>
            <person name="Thomson S."/>
            <person name="David C."/>
            <person name="Testolin R."/>
            <person name="Huang H."/>
            <person name="Hellens R.P."/>
            <person name="Schaffer R.J."/>
        </authorList>
    </citation>
    <scope>NUCLEOTIDE SEQUENCE [LARGE SCALE GENOMIC DNA]</scope>
    <source>
        <strain evidence="12">cv. Red5</strain>
    </source>
</reference>
<evidence type="ECO:0000256" key="4">
    <source>
        <dbReference type="ARBA" id="ARBA00022692"/>
    </source>
</evidence>
<dbReference type="Proteomes" id="UP000241394">
    <property type="component" value="Chromosome LG7"/>
</dbReference>
<organism evidence="11 12">
    <name type="scientific">Actinidia chinensis var. chinensis</name>
    <name type="common">Chinese soft-hair kiwi</name>
    <dbReference type="NCBI Taxonomy" id="1590841"/>
    <lineage>
        <taxon>Eukaryota</taxon>
        <taxon>Viridiplantae</taxon>
        <taxon>Streptophyta</taxon>
        <taxon>Embryophyta</taxon>
        <taxon>Tracheophyta</taxon>
        <taxon>Spermatophyta</taxon>
        <taxon>Magnoliopsida</taxon>
        <taxon>eudicotyledons</taxon>
        <taxon>Gunneridae</taxon>
        <taxon>Pentapetalae</taxon>
        <taxon>asterids</taxon>
        <taxon>Ericales</taxon>
        <taxon>Actinidiaceae</taxon>
        <taxon>Actinidia</taxon>
    </lineage>
</organism>
<evidence type="ECO:0000256" key="7">
    <source>
        <dbReference type="ARBA" id="ARBA00023136"/>
    </source>
</evidence>
<dbReference type="GO" id="GO:0016020">
    <property type="term" value="C:membrane"/>
    <property type="evidence" value="ECO:0007669"/>
    <property type="project" value="UniProtKB-SubCell"/>
</dbReference>
<comment type="similarity">
    <text evidence="2">Belongs to the aromatic acid exporter (TC 2.A.85) family.</text>
</comment>
<keyword evidence="3" id="KW-0813">Transport</keyword>
<evidence type="ECO:0000256" key="1">
    <source>
        <dbReference type="ARBA" id="ARBA00004141"/>
    </source>
</evidence>
<gene>
    <name evidence="11" type="ORF">CEY00_Acc07560</name>
</gene>
<sequence>MAKEKELSGELEWRMNMPDGTSETLERENGLVPRVCMGLQGLISRFISKIWRFLEKAWNLGVAEPKKVIHCLKVGLALSFVSVFYYMRPLYEGVGGNAMWAVMTVVVVYEYTMGAMLSKCINRISGTFLAGSLGIGVHWVASQSGEKFEPVILGVSVFLLASAATFSRFIPSIKARFDYGAMIFILTFSLVSVSGYRVGELFELAQTRFSTIAIGTTICILTSMLFWPVWAGTELHLLITRNTEKLADSLDGCIAEYFSDNRDVDKSNDDSSKILQGYKCALNSKGTEESLANFARWEPTHGRFYFRHPWKQYLKIGAAMRGCACCVESLSSCINSEIKAPDFLKKNFSDVCMKLSSQCSVVLKELAVTMMTMTRSSKIDFSVGEMNFAAQELQNALKSLPNLLILPLPLENNERGEPSTVNLVEILPLATAISLLIEIAARIERIADEVNELAILAEFSPASDEKSQKSQSNTDKIDDATTKTLQKV</sequence>
<dbReference type="Gramene" id="PSS26267">
    <property type="protein sequence ID" value="PSS26267"/>
    <property type="gene ID" value="CEY00_Acc07560"/>
</dbReference>
<dbReference type="AlphaFoldDB" id="A0A2R6RCH6"/>
<feature type="transmembrane region" description="Helical" evidence="10">
    <location>
        <begin position="211"/>
        <end position="231"/>
    </location>
</feature>
<feature type="transmembrane region" description="Helical" evidence="10">
    <location>
        <begin position="148"/>
        <end position="167"/>
    </location>
</feature>
<evidence type="ECO:0000313" key="12">
    <source>
        <dbReference type="Proteomes" id="UP000241394"/>
    </source>
</evidence>
<dbReference type="Pfam" id="PF11744">
    <property type="entry name" value="ALMT"/>
    <property type="match status" value="2"/>
</dbReference>